<proteinExistence type="predicted"/>
<gene>
    <name evidence="1" type="ORF">EVAR_56018_1</name>
</gene>
<sequence>MTYSLIELPNYKSLIQFRSRAVPIATPVRQNGFSKSYFPLWNRGRFISRSRHSESCERSLERPHQVLHRRIGLLASAGGAASVRYSLDIA</sequence>
<organism evidence="1 2">
    <name type="scientific">Eumeta variegata</name>
    <name type="common">Bagworm moth</name>
    <name type="synonym">Eumeta japonica</name>
    <dbReference type="NCBI Taxonomy" id="151549"/>
    <lineage>
        <taxon>Eukaryota</taxon>
        <taxon>Metazoa</taxon>
        <taxon>Ecdysozoa</taxon>
        <taxon>Arthropoda</taxon>
        <taxon>Hexapoda</taxon>
        <taxon>Insecta</taxon>
        <taxon>Pterygota</taxon>
        <taxon>Neoptera</taxon>
        <taxon>Endopterygota</taxon>
        <taxon>Lepidoptera</taxon>
        <taxon>Glossata</taxon>
        <taxon>Ditrysia</taxon>
        <taxon>Tineoidea</taxon>
        <taxon>Psychidae</taxon>
        <taxon>Oiketicinae</taxon>
        <taxon>Eumeta</taxon>
    </lineage>
</organism>
<dbReference type="EMBL" id="BGZK01001278">
    <property type="protein sequence ID" value="GBP76146.1"/>
    <property type="molecule type" value="Genomic_DNA"/>
</dbReference>
<accession>A0A4C1YIY4</accession>
<dbReference type="Proteomes" id="UP000299102">
    <property type="component" value="Unassembled WGS sequence"/>
</dbReference>
<evidence type="ECO:0000313" key="2">
    <source>
        <dbReference type="Proteomes" id="UP000299102"/>
    </source>
</evidence>
<name>A0A4C1YIY4_EUMVA</name>
<evidence type="ECO:0000313" key="1">
    <source>
        <dbReference type="EMBL" id="GBP76146.1"/>
    </source>
</evidence>
<reference evidence="1 2" key="1">
    <citation type="journal article" date="2019" name="Commun. Biol.">
        <title>The bagworm genome reveals a unique fibroin gene that provides high tensile strength.</title>
        <authorList>
            <person name="Kono N."/>
            <person name="Nakamura H."/>
            <person name="Ohtoshi R."/>
            <person name="Tomita M."/>
            <person name="Numata K."/>
            <person name="Arakawa K."/>
        </authorList>
    </citation>
    <scope>NUCLEOTIDE SEQUENCE [LARGE SCALE GENOMIC DNA]</scope>
</reference>
<dbReference type="AlphaFoldDB" id="A0A4C1YIY4"/>
<comment type="caution">
    <text evidence="1">The sequence shown here is derived from an EMBL/GenBank/DDBJ whole genome shotgun (WGS) entry which is preliminary data.</text>
</comment>
<keyword evidence="2" id="KW-1185">Reference proteome</keyword>
<protein>
    <submittedName>
        <fullName evidence="1">Uncharacterized protein</fullName>
    </submittedName>
</protein>